<comment type="caution">
    <text evidence="2">The sequence shown here is derived from an EMBL/GenBank/DDBJ whole genome shotgun (WGS) entry which is preliminary data.</text>
</comment>
<gene>
    <name evidence="2" type="ORF">PPL_11284</name>
</gene>
<dbReference type="GeneID" id="31366752"/>
<dbReference type="AlphaFoldDB" id="D3BU24"/>
<dbReference type="EMBL" id="ADBJ01000056">
    <property type="protein sequence ID" value="EFA75210.1"/>
    <property type="molecule type" value="Genomic_DNA"/>
</dbReference>
<evidence type="ECO:0000313" key="2">
    <source>
        <dbReference type="EMBL" id="EFA75210.1"/>
    </source>
</evidence>
<feature type="domain" description="Aerobactin siderophore biosynthesis IucA/IucC N-terminal" evidence="1">
    <location>
        <begin position="216"/>
        <end position="466"/>
    </location>
</feature>
<dbReference type="OMA" id="PPHIKFS"/>
<keyword evidence="3" id="KW-1185">Reference proteome</keyword>
<name>D3BU24_HETP5</name>
<dbReference type="GO" id="GO:0019290">
    <property type="term" value="P:siderophore biosynthetic process"/>
    <property type="evidence" value="ECO:0007669"/>
    <property type="project" value="InterPro"/>
</dbReference>
<proteinExistence type="predicted"/>
<protein>
    <recommendedName>
        <fullName evidence="1">Aerobactin siderophore biosynthesis IucA/IucC N-terminal domain-containing protein</fullName>
    </recommendedName>
</protein>
<dbReference type="Gene3D" id="1.10.510.40">
    <property type="match status" value="1"/>
</dbReference>
<evidence type="ECO:0000313" key="3">
    <source>
        <dbReference type="Proteomes" id="UP000001396"/>
    </source>
</evidence>
<dbReference type="Proteomes" id="UP000001396">
    <property type="component" value="Unassembled WGS sequence"/>
</dbReference>
<evidence type="ECO:0000259" key="1">
    <source>
        <dbReference type="Pfam" id="PF04183"/>
    </source>
</evidence>
<dbReference type="RefSeq" id="XP_020427344.1">
    <property type="nucleotide sequence ID" value="XM_020582041.1"/>
</dbReference>
<dbReference type="InterPro" id="IPR037455">
    <property type="entry name" value="LucA/IucC-like"/>
</dbReference>
<sequence length="657" mass="75961">MDNLDLEIYQINDYLEYPYFVKVLSFLSQHKNIFLLNLEKAQESSFEKLLVSIIREQLLPFISTPLILKPNIINTFQFKSSSLESSDIIKDQVGVANDISFKVKEIFGFQFFTFEHPVVCRIKNKSLVNSNNNEIVFKEINNCFELIELLRETASFSEIDLFKEEIVNSICNMALISTLAQDNLNEIKQTSLKNNLCTLSEYSDFKSKKESSFDKFLFYDQLHIIGHHIHPCFKMRSGLNCEEVVQYAYELNQQIPIRFIGLHKSVGRYSMIDENDNPSDYFQRLFPSDVFGDAIQLYCKDNQLNINDYLICPMHPFQTTNTLPNQFKEELDNRVLIIFPESIQVPSYSTASIRNVIPVIQAIDYNTCAPHIKFSLPIQLTSCLRLMPNDYIPIGTSISKVLTNISSLEGSPFSDRVIFLQELGGIYHSNNEEQRYQNFSMIWKENSNQYLRTPNDQPISSCSLFNTSPIPRQQTNHTILSELLYQYIDNKCIGMIIENGVKEWFNKYATLLLEPNIILFTKQGEPVFLMLKDWSGAAIKKDRLLKHQESQLNKGDGIPLSLIDEIPKSIHQLGDMEYYKTFSHSVLHNHVCQIIIQICKEFTMIDETDLWDITYQIIRSQLLKLKSTAALYNQKEGCTAQLNAVILINIPPVYFHA</sequence>
<dbReference type="STRING" id="670386.D3BU24"/>
<accession>D3BU24</accession>
<dbReference type="Pfam" id="PF04183">
    <property type="entry name" value="IucA_IucC"/>
    <property type="match status" value="1"/>
</dbReference>
<dbReference type="PANTHER" id="PTHR34384:SF6">
    <property type="entry name" value="STAPHYLOFERRIN B SYNTHASE"/>
    <property type="match status" value="1"/>
</dbReference>
<dbReference type="InterPro" id="IPR007310">
    <property type="entry name" value="Aerobactin_biosyn_IucA/IucC_N"/>
</dbReference>
<dbReference type="PANTHER" id="PTHR34384">
    <property type="entry name" value="L-2,3-DIAMINOPROPANOATE--CITRATE LIGASE"/>
    <property type="match status" value="1"/>
</dbReference>
<reference evidence="2 3" key="1">
    <citation type="journal article" date="2011" name="Genome Res.">
        <title>Phylogeny-wide analysis of social amoeba genomes highlights ancient origins for complex intercellular communication.</title>
        <authorList>
            <person name="Heidel A.J."/>
            <person name="Lawal H.M."/>
            <person name="Felder M."/>
            <person name="Schilde C."/>
            <person name="Helps N.R."/>
            <person name="Tunggal B."/>
            <person name="Rivero F."/>
            <person name="John U."/>
            <person name="Schleicher M."/>
            <person name="Eichinger L."/>
            <person name="Platzer M."/>
            <person name="Noegel A.A."/>
            <person name="Schaap P."/>
            <person name="Gloeckner G."/>
        </authorList>
    </citation>
    <scope>NUCLEOTIDE SEQUENCE [LARGE SCALE GENOMIC DNA]</scope>
    <source>
        <strain evidence="3">ATCC 26659 / Pp 5 / PN500</strain>
    </source>
</reference>
<organism evidence="2 3">
    <name type="scientific">Heterostelium pallidum (strain ATCC 26659 / Pp 5 / PN500)</name>
    <name type="common">Cellular slime mold</name>
    <name type="synonym">Polysphondylium pallidum</name>
    <dbReference type="NCBI Taxonomy" id="670386"/>
    <lineage>
        <taxon>Eukaryota</taxon>
        <taxon>Amoebozoa</taxon>
        <taxon>Evosea</taxon>
        <taxon>Eumycetozoa</taxon>
        <taxon>Dictyostelia</taxon>
        <taxon>Acytosteliales</taxon>
        <taxon>Acytosteliaceae</taxon>
        <taxon>Heterostelium</taxon>
    </lineage>
</organism>
<dbReference type="InParanoid" id="D3BU24"/>